<accession>A0A9J6CFY6</accession>
<evidence type="ECO:0000256" key="1">
    <source>
        <dbReference type="SAM" id="SignalP"/>
    </source>
</evidence>
<keyword evidence="3" id="KW-1185">Reference proteome</keyword>
<evidence type="ECO:0000313" key="3">
    <source>
        <dbReference type="Proteomes" id="UP001107558"/>
    </source>
</evidence>
<name>A0A9J6CFY6_POLVA</name>
<sequence>MKSLYMMIFSTIILLSIISNIVSCRPSTRKSNKLQSIGFQKADEEDKRYEACYNDIDLNEMCERCAKITTVENDDVFAMCCNDEDDAQSFCRNYVFYGII</sequence>
<dbReference type="PANTHER" id="PTHR39945:SF1">
    <property type="entry name" value="FI14129P"/>
    <property type="match status" value="1"/>
</dbReference>
<dbReference type="Proteomes" id="UP001107558">
    <property type="component" value="Chromosome 1"/>
</dbReference>
<dbReference type="PANTHER" id="PTHR39945">
    <property type="entry name" value="FI14129P"/>
    <property type="match status" value="1"/>
</dbReference>
<dbReference type="EMBL" id="JADBJN010000001">
    <property type="protein sequence ID" value="KAG5680526.1"/>
    <property type="molecule type" value="Genomic_DNA"/>
</dbReference>
<evidence type="ECO:0000313" key="2">
    <source>
        <dbReference type="EMBL" id="KAG5680526.1"/>
    </source>
</evidence>
<reference evidence="2" key="1">
    <citation type="submission" date="2021-03" db="EMBL/GenBank/DDBJ databases">
        <title>Chromosome level genome of the anhydrobiotic midge Polypedilum vanderplanki.</title>
        <authorList>
            <person name="Yoshida Y."/>
            <person name="Kikawada T."/>
            <person name="Gusev O."/>
        </authorList>
    </citation>
    <scope>NUCLEOTIDE SEQUENCE</scope>
    <source>
        <strain evidence="2">NIAS01</strain>
        <tissue evidence="2">Whole body or cell culture</tissue>
    </source>
</reference>
<feature type="signal peptide" evidence="1">
    <location>
        <begin position="1"/>
        <end position="24"/>
    </location>
</feature>
<proteinExistence type="predicted"/>
<keyword evidence="1" id="KW-0732">Signal</keyword>
<dbReference type="AlphaFoldDB" id="A0A9J6CFY6"/>
<gene>
    <name evidence="2" type="ORF">PVAND_010032</name>
</gene>
<protein>
    <submittedName>
        <fullName evidence="2">Uncharacterized protein</fullName>
    </submittedName>
</protein>
<comment type="caution">
    <text evidence="2">The sequence shown here is derived from an EMBL/GenBank/DDBJ whole genome shotgun (WGS) entry which is preliminary data.</text>
</comment>
<dbReference type="OrthoDB" id="8178576at2759"/>
<feature type="chain" id="PRO_5039943831" evidence="1">
    <location>
        <begin position="25"/>
        <end position="100"/>
    </location>
</feature>
<organism evidence="2 3">
    <name type="scientific">Polypedilum vanderplanki</name>
    <name type="common">Sleeping chironomid midge</name>
    <dbReference type="NCBI Taxonomy" id="319348"/>
    <lineage>
        <taxon>Eukaryota</taxon>
        <taxon>Metazoa</taxon>
        <taxon>Ecdysozoa</taxon>
        <taxon>Arthropoda</taxon>
        <taxon>Hexapoda</taxon>
        <taxon>Insecta</taxon>
        <taxon>Pterygota</taxon>
        <taxon>Neoptera</taxon>
        <taxon>Endopterygota</taxon>
        <taxon>Diptera</taxon>
        <taxon>Nematocera</taxon>
        <taxon>Chironomoidea</taxon>
        <taxon>Chironomidae</taxon>
        <taxon>Chironominae</taxon>
        <taxon>Polypedilum</taxon>
        <taxon>Polypedilum</taxon>
    </lineage>
</organism>